<feature type="non-terminal residue" evidence="1">
    <location>
        <position position="98"/>
    </location>
</feature>
<sequence length="98" mass="10863">MINGLAILDTPVNESLLSLQTPIAPNFQEIGLSDSSLLLSTDVPPFLDISLSLTSNYDPILYPDNYPYASSLELLMNLWILCMQANIQFKMMAKLISP</sequence>
<organism evidence="1 2">
    <name type="scientific">Basidiobolus ranarum</name>
    <dbReference type="NCBI Taxonomy" id="34480"/>
    <lineage>
        <taxon>Eukaryota</taxon>
        <taxon>Fungi</taxon>
        <taxon>Fungi incertae sedis</taxon>
        <taxon>Zoopagomycota</taxon>
        <taxon>Entomophthoromycotina</taxon>
        <taxon>Basidiobolomycetes</taxon>
        <taxon>Basidiobolales</taxon>
        <taxon>Basidiobolaceae</taxon>
        <taxon>Basidiobolus</taxon>
    </lineage>
</organism>
<protein>
    <submittedName>
        <fullName evidence="1">Uncharacterized protein</fullName>
    </submittedName>
</protein>
<proteinExistence type="predicted"/>
<evidence type="ECO:0000313" key="2">
    <source>
        <dbReference type="Proteomes" id="UP001479436"/>
    </source>
</evidence>
<gene>
    <name evidence="1" type="ORF">K7432_014855</name>
</gene>
<keyword evidence="2" id="KW-1185">Reference proteome</keyword>
<evidence type="ECO:0000313" key="1">
    <source>
        <dbReference type="EMBL" id="KAK9687275.1"/>
    </source>
</evidence>
<accession>A0ABR2VPS5</accession>
<dbReference type="Proteomes" id="UP001479436">
    <property type="component" value="Unassembled WGS sequence"/>
</dbReference>
<reference evidence="1 2" key="1">
    <citation type="submission" date="2023-04" db="EMBL/GenBank/DDBJ databases">
        <title>Genome of Basidiobolus ranarum AG-B5.</title>
        <authorList>
            <person name="Stajich J.E."/>
            <person name="Carter-House D."/>
            <person name="Gryganskyi A."/>
        </authorList>
    </citation>
    <scope>NUCLEOTIDE SEQUENCE [LARGE SCALE GENOMIC DNA]</scope>
    <source>
        <strain evidence="1 2">AG-B5</strain>
    </source>
</reference>
<dbReference type="EMBL" id="JASJQH010008689">
    <property type="protein sequence ID" value="KAK9687275.1"/>
    <property type="molecule type" value="Genomic_DNA"/>
</dbReference>
<name>A0ABR2VPS5_9FUNG</name>
<comment type="caution">
    <text evidence="1">The sequence shown here is derived from an EMBL/GenBank/DDBJ whole genome shotgun (WGS) entry which is preliminary data.</text>
</comment>